<dbReference type="Pfam" id="PF03938">
    <property type="entry name" value="OmpH"/>
    <property type="match status" value="1"/>
</dbReference>
<dbReference type="EMBL" id="CP095061">
    <property type="protein sequence ID" value="UOQ66729.1"/>
    <property type="molecule type" value="Genomic_DNA"/>
</dbReference>
<evidence type="ECO:0000256" key="1">
    <source>
        <dbReference type="ARBA" id="ARBA00009091"/>
    </source>
</evidence>
<accession>A0ABY4G8D2</accession>
<gene>
    <name evidence="5" type="ORF">MUN86_02015</name>
</gene>
<comment type="similarity">
    <text evidence="1">Belongs to the Skp family.</text>
</comment>
<dbReference type="PANTHER" id="PTHR35089:SF1">
    <property type="entry name" value="CHAPERONE PROTEIN SKP"/>
    <property type="match status" value="1"/>
</dbReference>
<proteinExistence type="inferred from homology"/>
<feature type="chain" id="PRO_5046957936" evidence="4">
    <location>
        <begin position="24"/>
        <end position="227"/>
    </location>
</feature>
<dbReference type="RefSeq" id="WP_245121119.1">
    <property type="nucleotide sequence ID" value="NZ_CP095061.1"/>
</dbReference>
<keyword evidence="6" id="KW-1185">Reference proteome</keyword>
<sequence length="227" mass="24011">MNMFRVVLAAAALTLTSASVALAQAPTTAAAATPAPTTTAPSGPLKIGYTSVEYVLSQMPESRQIETDLKAYSTQLENQLKSKYAEYQTKAEAYQKGAATMTDVVKADKEKELTTMQQSIQEFQRSADQNLQQKQQTLLKPALDKLQKTIDAVSVENGYTYVLNSDGASPVLLHGPKEGDISDLILKKMGVTPGAAPVASAPKAGVTATPTSTSAASPSKTKTKSKK</sequence>
<dbReference type="Gene3D" id="3.30.910.20">
    <property type="entry name" value="Skp domain"/>
    <property type="match status" value="1"/>
</dbReference>
<evidence type="ECO:0000256" key="3">
    <source>
        <dbReference type="SAM" id="MobiDB-lite"/>
    </source>
</evidence>
<evidence type="ECO:0000313" key="6">
    <source>
        <dbReference type="Proteomes" id="UP000830401"/>
    </source>
</evidence>
<evidence type="ECO:0000256" key="4">
    <source>
        <dbReference type="SAM" id="SignalP"/>
    </source>
</evidence>
<keyword evidence="2 4" id="KW-0732">Signal</keyword>
<evidence type="ECO:0000313" key="5">
    <source>
        <dbReference type="EMBL" id="UOQ66729.1"/>
    </source>
</evidence>
<evidence type="ECO:0000256" key="2">
    <source>
        <dbReference type="ARBA" id="ARBA00022729"/>
    </source>
</evidence>
<protein>
    <submittedName>
        <fullName evidence="5">OmpH family outer membrane protein</fullName>
    </submittedName>
</protein>
<dbReference type="PANTHER" id="PTHR35089">
    <property type="entry name" value="CHAPERONE PROTEIN SKP"/>
    <property type="match status" value="1"/>
</dbReference>
<reference evidence="5" key="1">
    <citation type="submission" date="2022-04" db="EMBL/GenBank/DDBJ databases">
        <title>Hymenobacter sp. isolated from the air.</title>
        <authorList>
            <person name="Won M."/>
            <person name="Lee C.-M."/>
            <person name="Woen H.-Y."/>
            <person name="Kwon S.-W."/>
        </authorList>
    </citation>
    <scope>NUCLEOTIDE SEQUENCE</scope>
    <source>
        <strain evidence="5">5420S-77</strain>
    </source>
</reference>
<name>A0ABY4G8D2_9BACT</name>
<feature type="signal peptide" evidence="4">
    <location>
        <begin position="1"/>
        <end position="23"/>
    </location>
</feature>
<dbReference type="SMART" id="SM00935">
    <property type="entry name" value="OmpH"/>
    <property type="match status" value="1"/>
</dbReference>
<dbReference type="InterPro" id="IPR005632">
    <property type="entry name" value="Chaperone_Skp"/>
</dbReference>
<feature type="compositionally biased region" description="Low complexity" evidence="3">
    <location>
        <begin position="207"/>
        <end position="220"/>
    </location>
</feature>
<dbReference type="SUPFAM" id="SSF111384">
    <property type="entry name" value="OmpH-like"/>
    <property type="match status" value="1"/>
</dbReference>
<feature type="region of interest" description="Disordered" evidence="3">
    <location>
        <begin position="194"/>
        <end position="227"/>
    </location>
</feature>
<dbReference type="InterPro" id="IPR024930">
    <property type="entry name" value="Skp_dom_sf"/>
</dbReference>
<organism evidence="5 6">
    <name type="scientific">Hymenobacter volaticus</name>
    <dbReference type="NCBI Taxonomy" id="2932254"/>
    <lineage>
        <taxon>Bacteria</taxon>
        <taxon>Pseudomonadati</taxon>
        <taxon>Bacteroidota</taxon>
        <taxon>Cytophagia</taxon>
        <taxon>Cytophagales</taxon>
        <taxon>Hymenobacteraceae</taxon>
        <taxon>Hymenobacter</taxon>
    </lineage>
</organism>
<dbReference type="Proteomes" id="UP000830401">
    <property type="component" value="Chromosome"/>
</dbReference>